<protein>
    <submittedName>
        <fullName evidence="8">RNA polymerase sigma factor SigJ</fullName>
    </submittedName>
</protein>
<feature type="domain" description="RNA polymerase sigma factor 70 region 4 type 2" evidence="7">
    <location>
        <begin position="123"/>
        <end position="174"/>
    </location>
</feature>
<dbReference type="InterPro" id="IPR032710">
    <property type="entry name" value="NTF2-like_dom_sf"/>
</dbReference>
<dbReference type="PANTHER" id="PTHR30173">
    <property type="entry name" value="SIGMA 19 FACTOR"/>
    <property type="match status" value="1"/>
</dbReference>
<dbReference type="InterPro" id="IPR013324">
    <property type="entry name" value="RNA_pol_sigma_r3/r4-like"/>
</dbReference>
<dbReference type="Gene3D" id="1.10.1740.10">
    <property type="match status" value="1"/>
</dbReference>
<name>A0ABV9U6D9_9ACTN</name>
<evidence type="ECO:0000313" key="8">
    <source>
        <dbReference type="EMBL" id="MFC4910930.1"/>
    </source>
</evidence>
<dbReference type="InterPro" id="IPR013325">
    <property type="entry name" value="RNA_pol_sigma_r2"/>
</dbReference>
<evidence type="ECO:0000256" key="2">
    <source>
        <dbReference type="ARBA" id="ARBA00011344"/>
    </source>
</evidence>
<reference evidence="9" key="1">
    <citation type="journal article" date="2019" name="Int. J. Syst. Evol. Microbiol.">
        <title>The Global Catalogue of Microorganisms (GCM) 10K type strain sequencing project: providing services to taxonomists for standard genome sequencing and annotation.</title>
        <authorList>
            <consortium name="The Broad Institute Genomics Platform"/>
            <consortium name="The Broad Institute Genome Sequencing Center for Infectious Disease"/>
            <person name="Wu L."/>
            <person name="Ma J."/>
        </authorList>
    </citation>
    <scope>NUCLEOTIDE SEQUENCE [LARGE SCALE GENOMIC DNA]</scope>
    <source>
        <strain evidence="9">KLKA75</strain>
    </source>
</reference>
<dbReference type="PANTHER" id="PTHR30173:SF36">
    <property type="entry name" value="ECF RNA POLYMERASE SIGMA FACTOR SIGJ"/>
    <property type="match status" value="1"/>
</dbReference>
<evidence type="ECO:0000259" key="6">
    <source>
        <dbReference type="Pfam" id="PF04542"/>
    </source>
</evidence>
<dbReference type="Gene3D" id="1.10.10.10">
    <property type="entry name" value="Winged helix-like DNA-binding domain superfamily/Winged helix DNA-binding domain"/>
    <property type="match status" value="1"/>
</dbReference>
<dbReference type="RefSeq" id="WP_378259583.1">
    <property type="nucleotide sequence ID" value="NZ_JBHSIT010000008.1"/>
</dbReference>
<dbReference type="SUPFAM" id="SSF54427">
    <property type="entry name" value="NTF2-like"/>
    <property type="match status" value="1"/>
</dbReference>
<dbReference type="Proteomes" id="UP001595872">
    <property type="component" value="Unassembled WGS sequence"/>
</dbReference>
<keyword evidence="5" id="KW-0804">Transcription</keyword>
<comment type="similarity">
    <text evidence="1">Belongs to the sigma-70 factor family. ECF subfamily.</text>
</comment>
<keyword evidence="4" id="KW-0731">Sigma factor</keyword>
<dbReference type="InterPro" id="IPR007627">
    <property type="entry name" value="RNA_pol_sigma70_r2"/>
</dbReference>
<dbReference type="NCBIfam" id="NF007214">
    <property type="entry name" value="PRK09636.1"/>
    <property type="match status" value="1"/>
</dbReference>
<accession>A0ABV9U6D9</accession>
<dbReference type="InterPro" id="IPR013249">
    <property type="entry name" value="RNA_pol_sigma70_r4_t2"/>
</dbReference>
<dbReference type="EMBL" id="JBHSIT010000008">
    <property type="protein sequence ID" value="MFC4910930.1"/>
    <property type="molecule type" value="Genomic_DNA"/>
</dbReference>
<evidence type="ECO:0000256" key="1">
    <source>
        <dbReference type="ARBA" id="ARBA00010641"/>
    </source>
</evidence>
<evidence type="ECO:0000256" key="5">
    <source>
        <dbReference type="ARBA" id="ARBA00023163"/>
    </source>
</evidence>
<dbReference type="InterPro" id="IPR014284">
    <property type="entry name" value="RNA_pol_sigma-70_dom"/>
</dbReference>
<dbReference type="NCBIfam" id="TIGR02937">
    <property type="entry name" value="sigma70-ECF"/>
    <property type="match status" value="1"/>
</dbReference>
<sequence length="324" mass="35475">MGWWGAGKADCGGWGRRLGVDVEAVFAGRRELLLGVAYRVLGRVADAEDVVQEAWLRWSRAAGSGEVNDPEGFLITVTTRLAIDRLRRVQARRESYVGEWLPEPLMTAEDVADDIVRAESVSMALLVVLETLSPLERAVFVLRDVFSFSYAEIAKALEKSEPAVRQLAARARGHVRERRPRFEVDPAVWRQVNDRFIGACLDGGVEGLMELLAPDVRLVADSGGNAVAPRRVLVGAERVAPFVLKIMQFGSSFLRSAGVGPDAHIEYRLVVANGGPAIQAVADGRPFVHFQVQVTDGKVSACYLIVNPEKFGGVMSRDGWVLRP</sequence>
<feature type="domain" description="RNA polymerase sigma-70 region 2" evidence="6">
    <location>
        <begin position="30"/>
        <end position="90"/>
    </location>
</feature>
<gene>
    <name evidence="8" type="primary">sigJ</name>
    <name evidence="8" type="ORF">ACFPCY_26705</name>
</gene>
<proteinExistence type="inferred from homology"/>
<dbReference type="InterPro" id="IPR052704">
    <property type="entry name" value="ECF_Sigma-70_Domain"/>
</dbReference>
<evidence type="ECO:0000313" key="9">
    <source>
        <dbReference type="Proteomes" id="UP001595872"/>
    </source>
</evidence>
<comment type="subunit">
    <text evidence="2">Interacts transiently with the RNA polymerase catalytic core formed by RpoA, RpoB, RpoC and RpoZ (2 alpha, 1 beta, 1 beta' and 1 omega subunit) to form the RNA polymerase holoenzyme that can initiate transcription.</text>
</comment>
<dbReference type="CDD" id="cd06171">
    <property type="entry name" value="Sigma70_r4"/>
    <property type="match status" value="1"/>
</dbReference>
<organism evidence="8 9">
    <name type="scientific">Actinomadura gamaensis</name>
    <dbReference type="NCBI Taxonomy" id="1763541"/>
    <lineage>
        <taxon>Bacteria</taxon>
        <taxon>Bacillati</taxon>
        <taxon>Actinomycetota</taxon>
        <taxon>Actinomycetes</taxon>
        <taxon>Streptosporangiales</taxon>
        <taxon>Thermomonosporaceae</taxon>
        <taxon>Actinomadura</taxon>
    </lineage>
</organism>
<dbReference type="SUPFAM" id="SSF88946">
    <property type="entry name" value="Sigma2 domain of RNA polymerase sigma factors"/>
    <property type="match status" value="1"/>
</dbReference>
<dbReference type="InterPro" id="IPR036388">
    <property type="entry name" value="WH-like_DNA-bd_sf"/>
</dbReference>
<dbReference type="Pfam" id="PF04542">
    <property type="entry name" value="Sigma70_r2"/>
    <property type="match status" value="1"/>
</dbReference>
<dbReference type="Pfam" id="PF08281">
    <property type="entry name" value="Sigma70_r4_2"/>
    <property type="match status" value="1"/>
</dbReference>
<evidence type="ECO:0000259" key="7">
    <source>
        <dbReference type="Pfam" id="PF08281"/>
    </source>
</evidence>
<comment type="caution">
    <text evidence="8">The sequence shown here is derived from an EMBL/GenBank/DDBJ whole genome shotgun (WGS) entry which is preliminary data.</text>
</comment>
<keyword evidence="3" id="KW-0805">Transcription regulation</keyword>
<evidence type="ECO:0000256" key="3">
    <source>
        <dbReference type="ARBA" id="ARBA00023015"/>
    </source>
</evidence>
<dbReference type="SUPFAM" id="SSF88659">
    <property type="entry name" value="Sigma3 and sigma4 domains of RNA polymerase sigma factors"/>
    <property type="match status" value="1"/>
</dbReference>
<keyword evidence="9" id="KW-1185">Reference proteome</keyword>
<evidence type="ECO:0000256" key="4">
    <source>
        <dbReference type="ARBA" id="ARBA00023082"/>
    </source>
</evidence>